<comment type="caution">
    <text evidence="1">The sequence shown here is derived from an EMBL/GenBank/DDBJ whole genome shotgun (WGS) entry which is preliminary data.</text>
</comment>
<evidence type="ECO:0000313" key="2">
    <source>
        <dbReference type="Proteomes" id="UP000051530"/>
    </source>
</evidence>
<gene>
    <name evidence="1" type="ORF">M153_2140008345</name>
</gene>
<evidence type="ECO:0000313" key="1">
    <source>
        <dbReference type="EMBL" id="KRH94545.1"/>
    </source>
</evidence>
<organism evidence="1 2">
    <name type="scientific">Pseudoloma neurophilia</name>
    <dbReference type="NCBI Taxonomy" id="146866"/>
    <lineage>
        <taxon>Eukaryota</taxon>
        <taxon>Fungi</taxon>
        <taxon>Fungi incertae sedis</taxon>
        <taxon>Microsporidia</taxon>
        <taxon>Pseudoloma</taxon>
    </lineage>
</organism>
<keyword evidence="2" id="KW-1185">Reference proteome</keyword>
<name>A0A0R0M600_9MICR</name>
<protein>
    <submittedName>
        <fullName evidence="1">Uncharacterized protein</fullName>
    </submittedName>
</protein>
<proteinExistence type="predicted"/>
<dbReference type="VEuPathDB" id="MicrosporidiaDB:M153_2140008345"/>
<dbReference type="AlphaFoldDB" id="A0A0R0M600"/>
<dbReference type="EMBL" id="LGUB01000060">
    <property type="protein sequence ID" value="KRH94545.1"/>
    <property type="molecule type" value="Genomic_DNA"/>
</dbReference>
<sequence>MDNNDQNKTHFERITMDDCICKPCYAYQSGLVSKKYPLLSCDITCQKNETVKQKCSCHKDIQCQNNEKSCDSDHLLSSETLKTLSTGDSRSTDLIHNCIEERNDDI</sequence>
<dbReference type="Proteomes" id="UP000051530">
    <property type="component" value="Unassembled WGS sequence"/>
</dbReference>
<accession>A0A0R0M600</accession>
<reference evidence="1 2" key="1">
    <citation type="submission" date="2015-07" db="EMBL/GenBank/DDBJ databases">
        <title>The genome of Pseudoloma neurophilia, a relevant intracellular parasite of the zebrafish.</title>
        <authorList>
            <person name="Ndikumana S."/>
            <person name="Pelin A."/>
            <person name="Sanders J."/>
            <person name="Corradi N."/>
        </authorList>
    </citation>
    <scope>NUCLEOTIDE SEQUENCE [LARGE SCALE GENOMIC DNA]</scope>
    <source>
        <strain evidence="1 2">MK1</strain>
    </source>
</reference>